<dbReference type="Proteomes" id="UP000265520">
    <property type="component" value="Unassembled WGS sequence"/>
</dbReference>
<feature type="non-terminal residue" evidence="2">
    <location>
        <position position="1"/>
    </location>
</feature>
<sequence>RTGDSGVDAKMGRPHHAVGGADLLAVPG</sequence>
<comment type="caution">
    <text evidence="2">The sequence shown here is derived from an EMBL/GenBank/DDBJ whole genome shotgun (WGS) entry which is preliminary data.</text>
</comment>
<dbReference type="AlphaFoldDB" id="A0A392U2W7"/>
<name>A0A392U2W7_9FABA</name>
<evidence type="ECO:0000313" key="2">
    <source>
        <dbReference type="EMBL" id="MCI67803.1"/>
    </source>
</evidence>
<reference evidence="2 3" key="1">
    <citation type="journal article" date="2018" name="Front. Plant Sci.">
        <title>Red Clover (Trifolium pratense) and Zigzag Clover (T. medium) - A Picture of Genomic Similarities and Differences.</title>
        <authorList>
            <person name="Dluhosova J."/>
            <person name="Istvanek J."/>
            <person name="Nedelnik J."/>
            <person name="Repkova J."/>
        </authorList>
    </citation>
    <scope>NUCLEOTIDE SEQUENCE [LARGE SCALE GENOMIC DNA]</scope>
    <source>
        <strain evidence="3">cv. 10/8</strain>
        <tissue evidence="2">Leaf</tissue>
    </source>
</reference>
<evidence type="ECO:0000313" key="3">
    <source>
        <dbReference type="Proteomes" id="UP000265520"/>
    </source>
</evidence>
<proteinExistence type="predicted"/>
<evidence type="ECO:0000256" key="1">
    <source>
        <dbReference type="SAM" id="MobiDB-lite"/>
    </source>
</evidence>
<feature type="region of interest" description="Disordered" evidence="1">
    <location>
        <begin position="1"/>
        <end position="28"/>
    </location>
</feature>
<dbReference type="EMBL" id="LXQA010723953">
    <property type="protein sequence ID" value="MCI67803.1"/>
    <property type="molecule type" value="Genomic_DNA"/>
</dbReference>
<organism evidence="2 3">
    <name type="scientific">Trifolium medium</name>
    <dbReference type="NCBI Taxonomy" id="97028"/>
    <lineage>
        <taxon>Eukaryota</taxon>
        <taxon>Viridiplantae</taxon>
        <taxon>Streptophyta</taxon>
        <taxon>Embryophyta</taxon>
        <taxon>Tracheophyta</taxon>
        <taxon>Spermatophyta</taxon>
        <taxon>Magnoliopsida</taxon>
        <taxon>eudicotyledons</taxon>
        <taxon>Gunneridae</taxon>
        <taxon>Pentapetalae</taxon>
        <taxon>rosids</taxon>
        <taxon>fabids</taxon>
        <taxon>Fabales</taxon>
        <taxon>Fabaceae</taxon>
        <taxon>Papilionoideae</taxon>
        <taxon>50 kb inversion clade</taxon>
        <taxon>NPAAA clade</taxon>
        <taxon>Hologalegina</taxon>
        <taxon>IRL clade</taxon>
        <taxon>Trifolieae</taxon>
        <taxon>Trifolium</taxon>
    </lineage>
</organism>
<accession>A0A392U2W7</accession>
<keyword evidence="3" id="KW-1185">Reference proteome</keyword>
<protein>
    <submittedName>
        <fullName evidence="2">Uncharacterized protein</fullName>
    </submittedName>
</protein>